<dbReference type="InterPro" id="IPR056603">
    <property type="entry name" value="HTH_NPRL3"/>
</dbReference>
<feature type="compositionally biased region" description="Basic residues" evidence="6">
    <location>
        <begin position="158"/>
        <end position="168"/>
    </location>
</feature>
<evidence type="ECO:0000256" key="2">
    <source>
        <dbReference type="ARBA" id="ARBA00017880"/>
    </source>
</evidence>
<comment type="function">
    <text evidence="3 5">Mediates inactivation of the TORC1 complex in response to amino acid starvation. Required for meiotic nuclear division.</text>
</comment>
<dbReference type="Pfam" id="PF03666">
    <property type="entry name" value="NPR3"/>
    <property type="match status" value="1"/>
</dbReference>
<feature type="domain" description="GATOR1 complex protein NPRL3 C-terminal HTH" evidence="7">
    <location>
        <begin position="657"/>
        <end position="713"/>
    </location>
</feature>
<keyword evidence="9" id="KW-1185">Reference proteome</keyword>
<keyword evidence="5" id="KW-0469">Meiosis</keyword>
<feature type="compositionally biased region" description="Basic and acidic residues" evidence="6">
    <location>
        <begin position="172"/>
        <end position="186"/>
    </location>
</feature>
<dbReference type="Proteomes" id="UP001590950">
    <property type="component" value="Unassembled WGS sequence"/>
</dbReference>
<evidence type="ECO:0000256" key="6">
    <source>
        <dbReference type="SAM" id="MobiDB-lite"/>
    </source>
</evidence>
<evidence type="ECO:0000313" key="8">
    <source>
        <dbReference type="EMBL" id="KAL2043632.1"/>
    </source>
</evidence>
<evidence type="ECO:0000256" key="4">
    <source>
        <dbReference type="ARBA" id="ARBA00030028"/>
    </source>
</evidence>
<evidence type="ECO:0000313" key="9">
    <source>
        <dbReference type="Proteomes" id="UP001590950"/>
    </source>
</evidence>
<keyword evidence="5" id="KW-0732">Signal</keyword>
<sequence>MASQPLPPNPCLVAILLVVKTTDEPFIAFHYPPRPGEDNSLFKGIFRNNGEESTSSSDDESQDSAAEAPEPNRAEVVQKGDSPPDVDDNGYASPEKNNGFVQNGSQQLWNDLFGSHAGLLARFLCPAVSCHKKRFEVGLHDSVFIGWPVFSRPGGTWRKARKPRRSSSRSKTTAEKTKRRPKELGENRLQSISGTDDSDASRSAFPVESQSEGDQDMGLQDEQDTLSSVSRTKLKGVNKPSDATTVTPKEERPLVMFNVVCVLRPPPLEYHIRVKEMYDNVVKKLGKALRWEQMHSNFVARETALIASLTEPMNNLGGPKPPLSILYHDLITQSNLAKGISTLYNSIASSRIAHVSLTPFSSLSLQIPIASSISVLPTPLEAQLPGLWLTTANSMPTDDDAHTSQLGSHFTLLLLSDMHSILSDITAAASPIAKPLTHYLRVTSPWKSFSQISQSSGIPLSDIQFLASHLIYWRRARAIPPLHQRDTYIVSPNADMRKLASATSAFAKAFPALPPLPKILSLLSSAPRPYANLMPSKDHKPAYMDILAWLMRENWVTQLRTFAWVRVPSHIRETVSKHPAPSSSDKSPKHTATDDSDDASTSSLGVPDSISSSRLSVPLSNPASPTSSTHTTLPFIQKTPHSPCLIHNPRLASALPSRYLSAISTHVLEIQGEESQSAWDKCVRYFDGKHAIETIPVREGWKRKKVVALLTGWEELGVLVRGRHW</sequence>
<proteinExistence type="inferred from homology"/>
<comment type="subcellular location">
    <subcellularLocation>
        <location evidence="5">Vacuole membrane</location>
        <topology evidence="5">Peripheral membrane protein</topology>
    </subcellularLocation>
</comment>
<feature type="compositionally biased region" description="Acidic residues" evidence="6">
    <location>
        <begin position="211"/>
        <end position="224"/>
    </location>
</feature>
<feature type="compositionally biased region" description="Polar residues" evidence="6">
    <location>
        <begin position="621"/>
        <end position="634"/>
    </location>
</feature>
<feature type="compositionally biased region" description="Low complexity" evidence="6">
    <location>
        <begin position="599"/>
        <end position="620"/>
    </location>
</feature>
<dbReference type="InterPro" id="IPR005365">
    <property type="entry name" value="Npr3"/>
</dbReference>
<evidence type="ECO:0000259" key="7">
    <source>
        <dbReference type="Pfam" id="PF24064"/>
    </source>
</evidence>
<dbReference type="EMBL" id="JBEFKJ010000011">
    <property type="protein sequence ID" value="KAL2043632.1"/>
    <property type="molecule type" value="Genomic_DNA"/>
</dbReference>
<comment type="similarity">
    <text evidence="1 5">Belongs to the NPR3 family.</text>
</comment>
<name>A0ABR4ACT4_9LECA</name>
<gene>
    <name evidence="8" type="ORF">N7G274_003939</name>
</gene>
<dbReference type="PANTHER" id="PTHR13153:SF5">
    <property type="entry name" value="GATOR COMPLEX PROTEIN NPRL3"/>
    <property type="match status" value="1"/>
</dbReference>
<evidence type="ECO:0000256" key="1">
    <source>
        <dbReference type="ARBA" id="ARBA00010546"/>
    </source>
</evidence>
<accession>A0ABR4ACT4</accession>
<comment type="caution">
    <text evidence="8">The sequence shown here is derived from an EMBL/GenBank/DDBJ whole genome shotgun (WGS) entry which is preliminary data.</text>
</comment>
<reference evidence="8 9" key="1">
    <citation type="submission" date="2024-09" db="EMBL/GenBank/DDBJ databases">
        <title>Rethinking Asexuality: The Enigmatic Case of Functional Sexual Genes in Lepraria (Stereocaulaceae).</title>
        <authorList>
            <person name="Doellman M."/>
            <person name="Sun Y."/>
            <person name="Barcenas-Pena A."/>
            <person name="Lumbsch H.T."/>
            <person name="Grewe F."/>
        </authorList>
    </citation>
    <scope>NUCLEOTIDE SEQUENCE [LARGE SCALE GENOMIC DNA]</scope>
    <source>
        <strain evidence="8 9">Mercado 3170</strain>
    </source>
</reference>
<dbReference type="Pfam" id="PF24064">
    <property type="entry name" value="HTH_NPRL3"/>
    <property type="match status" value="1"/>
</dbReference>
<feature type="region of interest" description="Disordered" evidence="6">
    <location>
        <begin position="574"/>
        <end position="634"/>
    </location>
</feature>
<evidence type="ECO:0000256" key="3">
    <source>
        <dbReference type="ARBA" id="ARBA00025376"/>
    </source>
</evidence>
<feature type="region of interest" description="Disordered" evidence="6">
    <location>
        <begin position="154"/>
        <end position="247"/>
    </location>
</feature>
<dbReference type="PANTHER" id="PTHR13153">
    <property type="entry name" value="CGTHBA PROTEIN -14 GENE PROTEIN"/>
    <property type="match status" value="1"/>
</dbReference>
<evidence type="ECO:0000256" key="5">
    <source>
        <dbReference type="RuleBase" id="RU368069"/>
    </source>
</evidence>
<protein>
    <recommendedName>
        <fullName evidence="2 5">Nitrogen permease regulator 3</fullName>
    </recommendedName>
    <alternativeName>
        <fullName evidence="4 5">Required for meiotic nuclear division protein 11</fullName>
    </alternativeName>
</protein>
<organism evidence="8 9">
    <name type="scientific">Stereocaulon virgatum</name>
    <dbReference type="NCBI Taxonomy" id="373712"/>
    <lineage>
        <taxon>Eukaryota</taxon>
        <taxon>Fungi</taxon>
        <taxon>Dikarya</taxon>
        <taxon>Ascomycota</taxon>
        <taxon>Pezizomycotina</taxon>
        <taxon>Lecanoromycetes</taxon>
        <taxon>OSLEUM clade</taxon>
        <taxon>Lecanoromycetidae</taxon>
        <taxon>Lecanorales</taxon>
        <taxon>Lecanorineae</taxon>
        <taxon>Stereocaulaceae</taxon>
        <taxon>Stereocaulon</taxon>
    </lineage>
</organism>
<feature type="region of interest" description="Disordered" evidence="6">
    <location>
        <begin position="38"/>
        <end position="102"/>
    </location>
</feature>